<gene>
    <name evidence="1" type="ORF">PS417_09850</name>
</gene>
<organism evidence="1 2">
    <name type="scientific">Pseudomonas simiae</name>
    <dbReference type="NCBI Taxonomy" id="321846"/>
    <lineage>
        <taxon>Bacteria</taxon>
        <taxon>Pseudomonadati</taxon>
        <taxon>Pseudomonadota</taxon>
        <taxon>Gammaproteobacteria</taxon>
        <taxon>Pseudomonadales</taxon>
        <taxon>Pseudomonadaceae</taxon>
        <taxon>Pseudomonas</taxon>
    </lineage>
</organism>
<dbReference type="AlphaFoldDB" id="A0A1N7UJ35"/>
<dbReference type="RefSeq" id="WP_010211480.1">
    <property type="nucleotide sequence ID" value="NZ_CP007637.1"/>
</dbReference>
<protein>
    <recommendedName>
        <fullName evidence="3">HNH endonuclease</fullName>
    </recommendedName>
</protein>
<evidence type="ECO:0000313" key="1">
    <source>
        <dbReference type="EMBL" id="AIB35869.1"/>
    </source>
</evidence>
<sequence>MDAHKLETLKQQAELIAREQFGATSSAEIESILAVLSYEQTLLQKHGKRQPAAYTWRMLKEHGIVPGVERVVTREAETQGYRALVGLGLQDFAFEAVVVRHPDFFSPEAVEHSASRLRDFEDAVTSRHKFWWVNHKQTFKAEFEGGYIWSPKTSKNGARNKTYDNLTQVEPGDVVVSYADGLIKAVGIAISNYAEAPKPEEFGTIGESWAATGWLVSVNWVALTSPISPKANIEKIVKLLPKKNSPLQPNGNGNQGCYLAAISVALGNVIFGFLDALDLEAVIATQALVSVDGTGLAGNVRLPAEELRKVTAEYIWKAVQYLLQGVLAEDFGPSIDYDLLVDANSRLAPKQVFGLAATEALGFKVMPKHFTAGKGTVCFELLEAAGYKIIPKGEQVETLEIPIDTEDREWAEGQVKLVYHLKRERSPGLSKAKKASFIKKHGRLFCEECGTDPVEAYGDFGVACIEVHHEAIQVADMGEQHKTTLDQLRCLCANCHRVLHRKLKAQIVHPTPANTQPDIISAALG</sequence>
<dbReference type="EMBL" id="CP007637">
    <property type="protein sequence ID" value="AIB35869.1"/>
    <property type="molecule type" value="Genomic_DNA"/>
</dbReference>
<reference evidence="1 2" key="1">
    <citation type="submission" date="2014-05" db="EMBL/GenBank/DDBJ databases">
        <title>Pseudomonas simiae WCS417.</title>
        <authorList>
            <person name="Berendsen R.L."/>
        </authorList>
    </citation>
    <scope>NUCLEOTIDE SEQUENCE [LARGE SCALE GENOMIC DNA]</scope>
    <source>
        <strain evidence="1 2">WCS417</strain>
    </source>
</reference>
<dbReference type="OrthoDB" id="9802640at2"/>
<accession>A0A1N7UJ35</accession>
<dbReference type="REBASE" id="87737">
    <property type="entry name" value="Psi417McrBP"/>
</dbReference>
<proteinExistence type="predicted"/>
<dbReference type="eggNOG" id="COG3440">
    <property type="taxonomic scope" value="Bacteria"/>
</dbReference>
<dbReference type="eggNOG" id="COG3183">
    <property type="taxonomic scope" value="Bacteria"/>
</dbReference>
<dbReference type="CDD" id="cd00085">
    <property type="entry name" value="HNHc"/>
    <property type="match status" value="1"/>
</dbReference>
<name>A0A1N7UJ35_9PSED</name>
<evidence type="ECO:0008006" key="3">
    <source>
        <dbReference type="Google" id="ProtNLM"/>
    </source>
</evidence>
<dbReference type="Proteomes" id="UP000027308">
    <property type="component" value="Chromosome"/>
</dbReference>
<dbReference type="InterPro" id="IPR003615">
    <property type="entry name" value="HNH_nuc"/>
</dbReference>
<evidence type="ECO:0000313" key="2">
    <source>
        <dbReference type="Proteomes" id="UP000027308"/>
    </source>
</evidence>